<proteinExistence type="predicted"/>
<evidence type="ECO:0000313" key="2">
    <source>
        <dbReference type="EMBL" id="GAA3613015.1"/>
    </source>
</evidence>
<dbReference type="InterPro" id="IPR009003">
    <property type="entry name" value="Peptidase_S1_PA"/>
</dbReference>
<dbReference type="PRINTS" id="PR00722">
    <property type="entry name" value="CHYMOTRYPSIN"/>
</dbReference>
<dbReference type="EMBL" id="BAABDQ010000049">
    <property type="protein sequence ID" value="GAA3613015.1"/>
    <property type="molecule type" value="Genomic_DNA"/>
</dbReference>
<dbReference type="SUPFAM" id="SSF50494">
    <property type="entry name" value="Trypsin-like serine proteases"/>
    <property type="match status" value="1"/>
</dbReference>
<dbReference type="InterPro" id="IPR001314">
    <property type="entry name" value="Peptidase_S1A"/>
</dbReference>
<name>A0ABP6ZLZ7_9ACTN</name>
<dbReference type="InterPro" id="IPR043504">
    <property type="entry name" value="Peptidase_S1_PA_chymotrypsin"/>
</dbReference>
<dbReference type="InterPro" id="IPR051333">
    <property type="entry name" value="CLIP_Serine_Protease"/>
</dbReference>
<gene>
    <name evidence="2" type="ORF">GCM10022419_117550</name>
</gene>
<dbReference type="PROSITE" id="PS50240">
    <property type="entry name" value="TRYPSIN_DOM"/>
    <property type="match status" value="1"/>
</dbReference>
<dbReference type="Pfam" id="PF00089">
    <property type="entry name" value="Trypsin"/>
    <property type="match status" value="1"/>
</dbReference>
<dbReference type="PROSITE" id="PS00134">
    <property type="entry name" value="TRYPSIN_HIS"/>
    <property type="match status" value="1"/>
</dbReference>
<dbReference type="InterPro" id="IPR001254">
    <property type="entry name" value="Trypsin_dom"/>
</dbReference>
<accession>A0ABP6ZLZ7</accession>
<comment type="caution">
    <text evidence="2">The sequence shown here is derived from an EMBL/GenBank/DDBJ whole genome shotgun (WGS) entry which is preliminary data.</text>
</comment>
<dbReference type="PANTHER" id="PTHR24260:SF136">
    <property type="entry name" value="GH08193P-RELATED"/>
    <property type="match status" value="1"/>
</dbReference>
<protein>
    <recommendedName>
        <fullName evidence="1">Peptidase S1 domain-containing protein</fullName>
    </recommendedName>
</protein>
<evidence type="ECO:0000313" key="3">
    <source>
        <dbReference type="Proteomes" id="UP001500630"/>
    </source>
</evidence>
<evidence type="ECO:0000259" key="1">
    <source>
        <dbReference type="PROSITE" id="PS50240"/>
    </source>
</evidence>
<feature type="domain" description="Peptidase S1" evidence="1">
    <location>
        <begin position="38"/>
        <end position="279"/>
    </location>
</feature>
<dbReference type="PANTHER" id="PTHR24260">
    <property type="match status" value="1"/>
</dbReference>
<dbReference type="InterPro" id="IPR018114">
    <property type="entry name" value="TRYPSIN_HIS"/>
</dbReference>
<dbReference type="SMART" id="SM00020">
    <property type="entry name" value="Tryp_SPc"/>
    <property type="match status" value="1"/>
</dbReference>
<keyword evidence="3" id="KW-1185">Reference proteome</keyword>
<dbReference type="Proteomes" id="UP001500630">
    <property type="component" value="Unassembled WGS sequence"/>
</dbReference>
<dbReference type="Gene3D" id="2.40.10.10">
    <property type="entry name" value="Trypsin-like serine proteases"/>
    <property type="match status" value="1"/>
</dbReference>
<sequence>MFYHVSAISEYTLGMRYVPFVLVVAASVAFHATPAAAITNGSVDGDAHPEVGALIADKQNSDGTWSYCTGTLVSPTVFLTAAHCGEKKQKTAKVSFSGRYEPGATLYSGRYIADPRYNEKSELHDMAVVVFSEPVTGITPAQLPSAGLLDRLEADGKLKSSRFTPVGYGSLEPTAAPVKGSAKKAHGSRYHYTDTRYQASISFKDLSRKWLDLSLRAKGDGSTCFGDSGGPNFLGDADSHLLVATSISGADDACKATNFDYRLDSPSARTFLGKYVTLP</sequence>
<organism evidence="2 3">
    <name type="scientific">Nonomuraea rosea</name>
    <dbReference type="NCBI Taxonomy" id="638574"/>
    <lineage>
        <taxon>Bacteria</taxon>
        <taxon>Bacillati</taxon>
        <taxon>Actinomycetota</taxon>
        <taxon>Actinomycetes</taxon>
        <taxon>Streptosporangiales</taxon>
        <taxon>Streptosporangiaceae</taxon>
        <taxon>Nonomuraea</taxon>
    </lineage>
</organism>
<reference evidence="3" key="1">
    <citation type="journal article" date="2019" name="Int. J. Syst. Evol. Microbiol.">
        <title>The Global Catalogue of Microorganisms (GCM) 10K type strain sequencing project: providing services to taxonomists for standard genome sequencing and annotation.</title>
        <authorList>
            <consortium name="The Broad Institute Genomics Platform"/>
            <consortium name="The Broad Institute Genome Sequencing Center for Infectious Disease"/>
            <person name="Wu L."/>
            <person name="Ma J."/>
        </authorList>
    </citation>
    <scope>NUCLEOTIDE SEQUENCE [LARGE SCALE GENOMIC DNA]</scope>
    <source>
        <strain evidence="3">JCM 17326</strain>
    </source>
</reference>